<dbReference type="InterPro" id="IPR014048">
    <property type="entry name" value="MethylDNA_cys_MeTrfase_DNA-bd"/>
</dbReference>
<sequence>MSALYDRIYDLVRQIPRGRVATYGDIAAWVGCGARTVGYALAALRSARVDQPVPWQRVINARGTCSLGEEQQRLLEGEGVVFGPDGRTDLARFSWGGPST</sequence>
<dbReference type="InterPro" id="IPR036217">
    <property type="entry name" value="MethylDNA_cys_MeTrfase_DNAb"/>
</dbReference>
<name>A0A410FSM1_BIPS1</name>
<dbReference type="Pfam" id="PF01035">
    <property type="entry name" value="DNA_binding_1"/>
    <property type="match status" value="1"/>
</dbReference>
<dbReference type="InterPro" id="IPR052520">
    <property type="entry name" value="ATL_DNA_repair"/>
</dbReference>
<dbReference type="GO" id="GO:0003824">
    <property type="term" value="F:catalytic activity"/>
    <property type="evidence" value="ECO:0007669"/>
    <property type="project" value="InterPro"/>
</dbReference>
<feature type="domain" description="Methylated-DNA-[protein]-cysteine S-methyltransferase DNA binding" evidence="2">
    <location>
        <begin position="5"/>
        <end position="80"/>
    </location>
</feature>
<dbReference type="KEGG" id="bih:BIP78_0319"/>
<proteinExistence type="predicted"/>
<dbReference type="AlphaFoldDB" id="A0A410FSM1"/>
<dbReference type="SUPFAM" id="SSF46767">
    <property type="entry name" value="Methylated DNA-protein cysteine methyltransferase, C-terminal domain"/>
    <property type="match status" value="1"/>
</dbReference>
<accession>A0A410FSM1</accession>
<dbReference type="Proteomes" id="UP000287233">
    <property type="component" value="Chromosome"/>
</dbReference>
<gene>
    <name evidence="3" type="ORF">BIP78_0319</name>
</gene>
<keyword evidence="1" id="KW-0227">DNA damage</keyword>
<evidence type="ECO:0000313" key="4">
    <source>
        <dbReference type="Proteomes" id="UP000287233"/>
    </source>
</evidence>
<dbReference type="CDD" id="cd06445">
    <property type="entry name" value="ATase"/>
    <property type="match status" value="1"/>
</dbReference>
<dbReference type="GO" id="GO:0006281">
    <property type="term" value="P:DNA repair"/>
    <property type="evidence" value="ECO:0007669"/>
    <property type="project" value="InterPro"/>
</dbReference>
<protein>
    <recommendedName>
        <fullName evidence="2">Methylated-DNA-[protein]-cysteine S-methyltransferase DNA binding domain-containing protein</fullName>
    </recommendedName>
</protein>
<organism evidence="3 4">
    <name type="scientific">Bipolaricaulis sibiricus</name>
    <dbReference type="NCBI Taxonomy" id="2501609"/>
    <lineage>
        <taxon>Bacteria</taxon>
        <taxon>Candidatus Bipolaricaulota</taxon>
        <taxon>Candidatus Bipolaricaulia</taxon>
        <taxon>Candidatus Bipolaricaulales</taxon>
        <taxon>Candidatus Bipolaricaulaceae</taxon>
        <taxon>Candidatus Bipolaricaulis</taxon>
    </lineage>
</organism>
<dbReference type="PANTHER" id="PTHR42942:SF1">
    <property type="entry name" value="ALKYLTRANSFERASE-LIKE PROTEIN 1"/>
    <property type="match status" value="1"/>
</dbReference>
<evidence type="ECO:0000313" key="3">
    <source>
        <dbReference type="EMBL" id="QAA76085.1"/>
    </source>
</evidence>
<dbReference type="EMBL" id="CP034928">
    <property type="protein sequence ID" value="QAA76085.1"/>
    <property type="molecule type" value="Genomic_DNA"/>
</dbReference>
<dbReference type="PANTHER" id="PTHR42942">
    <property type="entry name" value="6-O-METHYLGUANINE DNA METHYLTRANSFERASE"/>
    <property type="match status" value="1"/>
</dbReference>
<evidence type="ECO:0000256" key="1">
    <source>
        <dbReference type="ARBA" id="ARBA00022763"/>
    </source>
</evidence>
<dbReference type="InterPro" id="IPR036388">
    <property type="entry name" value="WH-like_DNA-bd_sf"/>
</dbReference>
<dbReference type="Gene3D" id="1.10.10.10">
    <property type="entry name" value="Winged helix-like DNA-binding domain superfamily/Winged helix DNA-binding domain"/>
    <property type="match status" value="1"/>
</dbReference>
<reference evidence="4" key="1">
    <citation type="submission" date="2018-12" db="EMBL/GenBank/DDBJ databases">
        <title>Complete genome sequence of an uncultured bacterium of the candidate phylum Bipolaricaulota.</title>
        <authorList>
            <person name="Kadnikov V.V."/>
            <person name="Mardanov A.V."/>
            <person name="Beletsky A.V."/>
            <person name="Frank Y.A."/>
            <person name="Karnachuk O.V."/>
            <person name="Ravin N.V."/>
        </authorList>
    </citation>
    <scope>NUCLEOTIDE SEQUENCE [LARGE SCALE GENOMIC DNA]</scope>
</reference>
<evidence type="ECO:0000259" key="2">
    <source>
        <dbReference type="Pfam" id="PF01035"/>
    </source>
</evidence>